<dbReference type="EMBL" id="JANSHE010001707">
    <property type="protein sequence ID" value="KAJ3001450.1"/>
    <property type="molecule type" value="Genomic_DNA"/>
</dbReference>
<accession>A0ACC1PSE5</accession>
<evidence type="ECO:0000313" key="1">
    <source>
        <dbReference type="EMBL" id="KAJ3001450.1"/>
    </source>
</evidence>
<comment type="caution">
    <text evidence="1">The sequence shown here is derived from an EMBL/GenBank/DDBJ whole genome shotgun (WGS) entry which is preliminary data.</text>
</comment>
<gene>
    <name evidence="1" type="ORF">NUW54_g6413</name>
</gene>
<protein>
    <submittedName>
        <fullName evidence="1">Uncharacterized protein</fullName>
    </submittedName>
</protein>
<proteinExistence type="predicted"/>
<sequence length="433" mass="49650">MEPIPIDGAVNMNVNAVEPLGDGDQSPPTLPCTVEELSIYGWINNNDLCTFWYRCRPWLAKRDVHLYHLVDCGPRTCPSILWLCPPVNHSAPPPYARCLPSCSYGPLLRHPRRGLASAQDHANRNLFLKIIEKGSSEHEINRHLLQQQFVTKEREAFPCVLAPAAILDTPTDCSFLVMPMWGSPIQLERMQRVRDIVQFMRCTLCGLSYLHELRIVHRDICDQNIVVNCHNPGAKLEEFSEILSQHWQDGDVTYAFIDFDQSLQLPQDTSIVDCRRSAEETAFGMNINKPSDGNLGEPIYNPFSYDVASLGFLFRHYFSEAVPALPGMAALFDRMTDYCPSRRMTAQEALRWFEDMVAQQSPACLDTNVTLERSFHAMGDDGFYWSKLSMEEQLRWGPYRTPPRPLWRRLLSWIASTDIGWIVLLRVREFLQI</sequence>
<keyword evidence="2" id="KW-1185">Reference proteome</keyword>
<reference evidence="1" key="1">
    <citation type="submission" date="2022-08" db="EMBL/GenBank/DDBJ databases">
        <title>Genome Sequence of Pycnoporus sanguineus.</title>
        <authorList>
            <person name="Buettner E."/>
        </authorList>
    </citation>
    <scope>NUCLEOTIDE SEQUENCE</scope>
    <source>
        <strain evidence="1">CG-C14</strain>
    </source>
</reference>
<dbReference type="Proteomes" id="UP001144978">
    <property type="component" value="Unassembled WGS sequence"/>
</dbReference>
<evidence type="ECO:0000313" key="2">
    <source>
        <dbReference type="Proteomes" id="UP001144978"/>
    </source>
</evidence>
<name>A0ACC1PSE5_9APHY</name>
<organism evidence="1 2">
    <name type="scientific">Trametes sanguinea</name>
    <dbReference type="NCBI Taxonomy" id="158606"/>
    <lineage>
        <taxon>Eukaryota</taxon>
        <taxon>Fungi</taxon>
        <taxon>Dikarya</taxon>
        <taxon>Basidiomycota</taxon>
        <taxon>Agaricomycotina</taxon>
        <taxon>Agaricomycetes</taxon>
        <taxon>Polyporales</taxon>
        <taxon>Polyporaceae</taxon>
        <taxon>Trametes</taxon>
    </lineage>
</organism>